<dbReference type="Pfam" id="PF02361">
    <property type="entry name" value="CbiQ"/>
    <property type="match status" value="1"/>
</dbReference>
<protein>
    <recommendedName>
        <fullName evidence="8">Cobalt ECF transporter T component CbiQ</fullName>
    </recommendedName>
</protein>
<evidence type="ECO:0000313" key="7">
    <source>
        <dbReference type="EMBL" id="KKL98983.1"/>
    </source>
</evidence>
<evidence type="ECO:0000256" key="6">
    <source>
        <dbReference type="SAM" id="Phobius"/>
    </source>
</evidence>
<dbReference type="InterPro" id="IPR012809">
    <property type="entry name" value="ECF_CbiQ"/>
</dbReference>
<proteinExistence type="predicted"/>
<feature type="transmembrane region" description="Helical" evidence="6">
    <location>
        <begin position="141"/>
        <end position="160"/>
    </location>
</feature>
<feature type="transmembrane region" description="Helical" evidence="6">
    <location>
        <begin position="230"/>
        <end position="248"/>
    </location>
</feature>
<keyword evidence="3 6" id="KW-0812">Transmembrane</keyword>
<dbReference type="CDD" id="cd16914">
    <property type="entry name" value="EcfT"/>
    <property type="match status" value="1"/>
</dbReference>
<feature type="transmembrane region" description="Helical" evidence="6">
    <location>
        <begin position="20"/>
        <end position="53"/>
    </location>
</feature>
<dbReference type="GO" id="GO:0006824">
    <property type="term" value="P:cobalt ion transport"/>
    <property type="evidence" value="ECO:0007669"/>
    <property type="project" value="InterPro"/>
</dbReference>
<dbReference type="EMBL" id="LAZR01017782">
    <property type="protein sequence ID" value="KKL98983.1"/>
    <property type="molecule type" value="Genomic_DNA"/>
</dbReference>
<organism evidence="7">
    <name type="scientific">marine sediment metagenome</name>
    <dbReference type="NCBI Taxonomy" id="412755"/>
    <lineage>
        <taxon>unclassified sequences</taxon>
        <taxon>metagenomes</taxon>
        <taxon>ecological metagenomes</taxon>
    </lineage>
</organism>
<dbReference type="PANTHER" id="PTHR34857:SF2">
    <property type="entry name" value="SLL0384 PROTEIN"/>
    <property type="match status" value="1"/>
</dbReference>
<reference evidence="7" key="1">
    <citation type="journal article" date="2015" name="Nature">
        <title>Complex archaea that bridge the gap between prokaryotes and eukaryotes.</title>
        <authorList>
            <person name="Spang A."/>
            <person name="Saw J.H."/>
            <person name="Jorgensen S.L."/>
            <person name="Zaremba-Niedzwiedzka K."/>
            <person name="Martijn J."/>
            <person name="Lind A.E."/>
            <person name="van Eijk R."/>
            <person name="Schleper C."/>
            <person name="Guy L."/>
            <person name="Ettema T.J."/>
        </authorList>
    </citation>
    <scope>NUCLEOTIDE SEQUENCE</scope>
</reference>
<comment type="subcellular location">
    <subcellularLocation>
        <location evidence="1">Cell membrane</location>
        <topology evidence="1">Multi-pass membrane protein</topology>
    </subcellularLocation>
</comment>
<comment type="caution">
    <text evidence="7">The sequence shown here is derived from an EMBL/GenBank/DDBJ whole genome shotgun (WGS) entry which is preliminary data.</text>
</comment>
<feature type="transmembrane region" description="Helical" evidence="6">
    <location>
        <begin position="109"/>
        <end position="129"/>
    </location>
</feature>
<dbReference type="InterPro" id="IPR051611">
    <property type="entry name" value="ECF_transporter_component"/>
</dbReference>
<evidence type="ECO:0000256" key="3">
    <source>
        <dbReference type="ARBA" id="ARBA00022692"/>
    </source>
</evidence>
<dbReference type="AlphaFoldDB" id="A0A0F9GJK2"/>
<evidence type="ECO:0008006" key="8">
    <source>
        <dbReference type="Google" id="ProtNLM"/>
    </source>
</evidence>
<sequence>MHTIGGAKENLIDIDVRVKILFLAGMLALVLSHDGVTFPLVVAALCVGTCLWLKVPARVFMLRILEPLVLVTGLVILKGLSGGEPLISFAPFGLEFTFYKDGLQAGGMIALRLAAAVGLVTVISVSTPFVEFFSGLGWFRVPRTFIEVMMFAVRYVMMFFEEAQVIYKSQKNRLGYSSMRRSFNSFGILSGSLVIRAFDHSAHMTTSLRQRGYDGHLPELEGKPFKAKEVAGAIVLISVMVVLWQLPLV</sequence>
<accession>A0A0F9GJK2</accession>
<evidence type="ECO:0000256" key="2">
    <source>
        <dbReference type="ARBA" id="ARBA00022475"/>
    </source>
</evidence>
<keyword evidence="4 6" id="KW-1133">Transmembrane helix</keyword>
<evidence type="ECO:0000256" key="4">
    <source>
        <dbReference type="ARBA" id="ARBA00022989"/>
    </source>
</evidence>
<dbReference type="PANTHER" id="PTHR34857">
    <property type="entry name" value="SLL0384 PROTEIN"/>
    <property type="match status" value="1"/>
</dbReference>
<dbReference type="InterPro" id="IPR003339">
    <property type="entry name" value="ABC/ECF_trnsptr_transmembrane"/>
</dbReference>
<keyword evidence="5 6" id="KW-0472">Membrane</keyword>
<keyword evidence="2" id="KW-1003">Cell membrane</keyword>
<gene>
    <name evidence="7" type="ORF">LCGC14_1818950</name>
</gene>
<evidence type="ECO:0000256" key="1">
    <source>
        <dbReference type="ARBA" id="ARBA00004651"/>
    </source>
</evidence>
<dbReference type="NCBIfam" id="TIGR02454">
    <property type="entry name" value="ECF_T_CbiQ"/>
    <property type="match status" value="1"/>
</dbReference>
<dbReference type="GO" id="GO:0043190">
    <property type="term" value="C:ATP-binding cassette (ABC) transporter complex"/>
    <property type="evidence" value="ECO:0007669"/>
    <property type="project" value="InterPro"/>
</dbReference>
<evidence type="ECO:0000256" key="5">
    <source>
        <dbReference type="ARBA" id="ARBA00023136"/>
    </source>
</evidence>
<name>A0A0F9GJK2_9ZZZZ</name>